<dbReference type="EMBL" id="QXFH01000072">
    <property type="protein sequence ID" value="RIV32928.1"/>
    <property type="molecule type" value="Genomic_DNA"/>
</dbReference>
<dbReference type="InterPro" id="IPR006179">
    <property type="entry name" value="5_nucleotidase/apyrase"/>
</dbReference>
<name>A0A3A1N669_9FLAO</name>
<evidence type="ECO:0000259" key="1">
    <source>
        <dbReference type="Pfam" id="PF02872"/>
    </source>
</evidence>
<protein>
    <recommendedName>
        <fullName evidence="1">5'-Nucleotidase C-terminal domain-containing protein</fullName>
    </recommendedName>
</protein>
<sequence length="273" mass="30690">MIFTKVNNLPRRVNKYTYVNNLKFKQFVVFTTFCFLMSCKTDTGKLTEINGRQIPIDSTLAETDSIATFVEPYRNRINEVLDSTLAYAPNPLLLKDGERTSSMGNLMADIVFEQAAPIFNSRSGKDLDFVVLNAGGVRSIISEGNVSARNAYEVMPFENYIEVVELSGSAARQLIDFVAKSSRRHPVSGIRIVTDKNRSLESVNIQGQPFDENRNYYVATSDYLVNGGPSVGFFDEIISITETDYLIRNAIIDYFKKVDTLKAVADDRIKQLN</sequence>
<dbReference type="AlphaFoldDB" id="A0A3A1N669"/>
<proteinExistence type="predicted"/>
<dbReference type="InterPro" id="IPR036907">
    <property type="entry name" value="5'-Nucleotdase_C_sf"/>
</dbReference>
<dbReference type="Proteomes" id="UP000266067">
    <property type="component" value="Unassembled WGS sequence"/>
</dbReference>
<dbReference type="OrthoDB" id="4762412at2"/>
<gene>
    <name evidence="2" type="ORF">D2V08_10905</name>
</gene>
<evidence type="ECO:0000313" key="2">
    <source>
        <dbReference type="EMBL" id="RIV32928.1"/>
    </source>
</evidence>
<evidence type="ECO:0000313" key="3">
    <source>
        <dbReference type="Proteomes" id="UP000266067"/>
    </source>
</evidence>
<comment type="caution">
    <text evidence="2">The sequence shown here is derived from an EMBL/GenBank/DDBJ whole genome shotgun (WGS) entry which is preliminary data.</text>
</comment>
<dbReference type="GO" id="GO:0009166">
    <property type="term" value="P:nucleotide catabolic process"/>
    <property type="evidence" value="ECO:0007669"/>
    <property type="project" value="InterPro"/>
</dbReference>
<dbReference type="PANTHER" id="PTHR11575:SF24">
    <property type="entry name" value="5'-NUCLEOTIDASE"/>
    <property type="match status" value="1"/>
</dbReference>
<dbReference type="GO" id="GO:0016787">
    <property type="term" value="F:hydrolase activity"/>
    <property type="evidence" value="ECO:0007669"/>
    <property type="project" value="InterPro"/>
</dbReference>
<dbReference type="InterPro" id="IPR008334">
    <property type="entry name" value="5'-Nucleotdase_C"/>
</dbReference>
<dbReference type="PANTHER" id="PTHR11575">
    <property type="entry name" value="5'-NUCLEOTIDASE-RELATED"/>
    <property type="match status" value="1"/>
</dbReference>
<accession>A0A3A1N669</accession>
<feature type="domain" description="5'-Nucleotidase C-terminal" evidence="1">
    <location>
        <begin position="98"/>
        <end position="230"/>
    </location>
</feature>
<dbReference type="Gene3D" id="3.90.780.10">
    <property type="entry name" value="5'-Nucleotidase, C-terminal domain"/>
    <property type="match status" value="1"/>
</dbReference>
<dbReference type="Pfam" id="PF02872">
    <property type="entry name" value="5_nucleotid_C"/>
    <property type="match status" value="1"/>
</dbReference>
<dbReference type="PRINTS" id="PR01607">
    <property type="entry name" value="APYRASEFAMLY"/>
</dbReference>
<organism evidence="2 3">
    <name type="scientific">Flagellimonas lutimaris</name>
    <dbReference type="NCBI Taxonomy" id="475082"/>
    <lineage>
        <taxon>Bacteria</taxon>
        <taxon>Pseudomonadati</taxon>
        <taxon>Bacteroidota</taxon>
        <taxon>Flavobacteriia</taxon>
        <taxon>Flavobacteriales</taxon>
        <taxon>Flavobacteriaceae</taxon>
        <taxon>Flagellimonas</taxon>
    </lineage>
</organism>
<dbReference type="SUPFAM" id="SSF55816">
    <property type="entry name" value="5'-nucleotidase (syn. UDP-sugar hydrolase), C-terminal domain"/>
    <property type="match status" value="1"/>
</dbReference>
<reference evidence="2 3" key="1">
    <citation type="submission" date="2018-08" db="EMBL/GenBank/DDBJ databases">
        <title>Proposal of Muricauda 72 sp.nov. and Muricauda NH166 sp.nov., isolated from seawater.</title>
        <authorList>
            <person name="Cheng H."/>
            <person name="Wu Y.-H."/>
            <person name="Guo L.-L."/>
            <person name="Xu X.-W."/>
        </authorList>
    </citation>
    <scope>NUCLEOTIDE SEQUENCE [LARGE SCALE GENOMIC DNA]</scope>
    <source>
        <strain evidence="2 3">KCTC 22173</strain>
    </source>
</reference>
<keyword evidence="3" id="KW-1185">Reference proteome</keyword>